<protein>
    <submittedName>
        <fullName evidence="1">Uncharacterized protein</fullName>
    </submittedName>
</protein>
<dbReference type="AlphaFoldDB" id="A0A0T5XAM1"/>
<proteinExistence type="predicted"/>
<dbReference type="Proteomes" id="UP000005273">
    <property type="component" value="Unassembled WGS sequence"/>
</dbReference>
<accession>A0A0T5XAM1</accession>
<evidence type="ECO:0000313" key="1">
    <source>
        <dbReference type="EMBL" id="KRT35420.1"/>
    </source>
</evidence>
<gene>
    <name evidence="1" type="ORF">HMPREF1705_02646</name>
</gene>
<dbReference type="EMBL" id="ACJX03000001">
    <property type="protein sequence ID" value="KRT35420.1"/>
    <property type="molecule type" value="Genomic_DNA"/>
</dbReference>
<dbReference type="eggNOG" id="ENOG502ZJMK">
    <property type="taxonomic scope" value="Bacteria"/>
</dbReference>
<sequence length="66" mass="7656">MARMAEAKFTMPHIGHEEHLCYLENVRYIDSNLEEYKKLVRNAKFVCRRCGRAAAKAENLCDPEAL</sequence>
<reference evidence="2" key="1">
    <citation type="submission" date="2012-09" db="EMBL/GenBank/DDBJ databases">
        <authorList>
            <person name="Weinstock G."/>
            <person name="Sodergren E."/>
            <person name="Clifton S."/>
            <person name="Fulton L."/>
            <person name="Fulton B."/>
            <person name="Courtney L."/>
            <person name="Fronick C."/>
            <person name="Harrison M."/>
            <person name="Strong C."/>
            <person name="Farmer C."/>
            <person name="Delehaunty K."/>
            <person name="Markovic C."/>
            <person name="Hall O."/>
            <person name="Minx P."/>
            <person name="Tomlinson C."/>
            <person name="Mitreva M."/>
            <person name="Nelson J."/>
            <person name="Hou S."/>
            <person name="Wollam A."/>
            <person name="Pepin K.H."/>
            <person name="Johnson M."/>
            <person name="Bhonagiri V."/>
            <person name="Nash W.E."/>
            <person name="Suruliraj S."/>
            <person name="Warren W."/>
            <person name="Chinwalla A."/>
            <person name="Mardis E.R."/>
            <person name="Wilson R.K."/>
        </authorList>
    </citation>
    <scope>NUCLEOTIDE SEQUENCE [LARGE SCALE GENOMIC DNA]</scope>
    <source>
        <strain evidence="2">OS1</strain>
    </source>
</reference>
<comment type="caution">
    <text evidence="1">The sequence shown here is derived from an EMBL/GenBank/DDBJ whole genome shotgun (WGS) entry which is preliminary data.</text>
</comment>
<evidence type="ECO:0000313" key="2">
    <source>
        <dbReference type="Proteomes" id="UP000005273"/>
    </source>
</evidence>
<name>A0A0T5XAM1_9BACT</name>
<keyword evidence="2" id="KW-1185">Reference proteome</keyword>
<dbReference type="STRING" id="592015.HMPREF1705_02646"/>
<dbReference type="RefSeq" id="WP_009201892.1">
    <property type="nucleotide sequence ID" value="NZ_ACJX03000001.1"/>
</dbReference>
<dbReference type="OrthoDB" id="5397953at2"/>
<organism evidence="1 2">
    <name type="scientific">Acetomicrobium hydrogeniformans ATCC BAA-1850</name>
    <dbReference type="NCBI Taxonomy" id="592015"/>
    <lineage>
        <taxon>Bacteria</taxon>
        <taxon>Thermotogati</taxon>
        <taxon>Synergistota</taxon>
        <taxon>Synergistia</taxon>
        <taxon>Synergistales</taxon>
        <taxon>Acetomicrobiaceae</taxon>
        <taxon>Acetomicrobium</taxon>
    </lineage>
</organism>